<dbReference type="EC" id="1.14.-.-" evidence="2"/>
<gene>
    <name evidence="2" type="ORF">ACFPM4_08120</name>
</gene>
<proteinExistence type="predicted"/>
<dbReference type="SUPFAM" id="SSF54909">
    <property type="entry name" value="Dimeric alpha+beta barrel"/>
    <property type="match status" value="1"/>
</dbReference>
<dbReference type="PANTHER" id="PTHR34474:SF2">
    <property type="entry name" value="SIGNAL TRANSDUCTION PROTEIN TRAP"/>
    <property type="match status" value="1"/>
</dbReference>
<dbReference type="Proteomes" id="UP001596147">
    <property type="component" value="Unassembled WGS sequence"/>
</dbReference>
<dbReference type="RefSeq" id="WP_144924286.1">
    <property type="nucleotide sequence ID" value="NZ_JBHSMC010000011.1"/>
</dbReference>
<dbReference type="PROSITE" id="PS51725">
    <property type="entry name" value="ABM"/>
    <property type="match status" value="1"/>
</dbReference>
<dbReference type="Gene3D" id="3.30.70.100">
    <property type="match status" value="1"/>
</dbReference>
<dbReference type="PANTHER" id="PTHR34474">
    <property type="entry name" value="SIGNAL TRANSDUCTION PROTEIN TRAP"/>
    <property type="match status" value="1"/>
</dbReference>
<reference evidence="3" key="1">
    <citation type="journal article" date="2019" name="Int. J. Syst. Evol. Microbiol.">
        <title>The Global Catalogue of Microorganisms (GCM) 10K type strain sequencing project: providing services to taxonomists for standard genome sequencing and annotation.</title>
        <authorList>
            <consortium name="The Broad Institute Genomics Platform"/>
            <consortium name="The Broad Institute Genome Sequencing Center for Infectious Disease"/>
            <person name="Wu L."/>
            <person name="Ma J."/>
        </authorList>
    </citation>
    <scope>NUCLEOTIDE SEQUENCE [LARGE SCALE GENOMIC DNA]</scope>
    <source>
        <strain evidence="3">CGMCC 1.12237</strain>
    </source>
</reference>
<evidence type="ECO:0000313" key="3">
    <source>
        <dbReference type="Proteomes" id="UP001596147"/>
    </source>
</evidence>
<organism evidence="2 3">
    <name type="scientific">Lederbergia graminis</name>
    <dbReference type="NCBI Taxonomy" id="735518"/>
    <lineage>
        <taxon>Bacteria</taxon>
        <taxon>Bacillati</taxon>
        <taxon>Bacillota</taxon>
        <taxon>Bacilli</taxon>
        <taxon>Bacillales</taxon>
        <taxon>Bacillaceae</taxon>
        <taxon>Lederbergia</taxon>
    </lineage>
</organism>
<dbReference type="InterPro" id="IPR011008">
    <property type="entry name" value="Dimeric_a/b-barrel"/>
</dbReference>
<keyword evidence="3" id="KW-1185">Reference proteome</keyword>
<evidence type="ECO:0000313" key="2">
    <source>
        <dbReference type="EMBL" id="MFC5464718.1"/>
    </source>
</evidence>
<evidence type="ECO:0000259" key="1">
    <source>
        <dbReference type="PROSITE" id="PS51725"/>
    </source>
</evidence>
<dbReference type="EMBL" id="JBHSMC010000011">
    <property type="protein sequence ID" value="MFC5464718.1"/>
    <property type="molecule type" value="Genomic_DNA"/>
</dbReference>
<comment type="caution">
    <text evidence="2">The sequence shown here is derived from an EMBL/GenBank/DDBJ whole genome shotgun (WGS) entry which is preliminary data.</text>
</comment>
<dbReference type="GO" id="GO:0004497">
    <property type="term" value="F:monooxygenase activity"/>
    <property type="evidence" value="ECO:0007669"/>
    <property type="project" value="UniProtKB-KW"/>
</dbReference>
<feature type="domain" description="ABM" evidence="1">
    <location>
        <begin position="66"/>
        <end position="156"/>
    </location>
</feature>
<protein>
    <submittedName>
        <fullName evidence="2">Antibiotic biosynthesis monooxygenase family protein</fullName>
        <ecNumber evidence="2">1.14.-.-</ecNumber>
    </submittedName>
</protein>
<sequence>MFFYITSGTYSFLEKIKEKYSKENMVLMHNLNNAQLIHETPKKSLFQSPRKYTVIDSAGEFTNKGFISCIYIPVRDEDRPVFEYRIENRAQIISREDGFLALRVLRPLKQDTYIVMSMWSNKEAYEKWIESPSFKQSQYKSNATNVFSGPSYTTTYQVGKEEDEEN</sequence>
<dbReference type="InterPro" id="IPR050404">
    <property type="entry name" value="Heme-degrading_MO"/>
</dbReference>
<dbReference type="InterPro" id="IPR007138">
    <property type="entry name" value="ABM_dom"/>
</dbReference>
<keyword evidence="2" id="KW-0503">Monooxygenase</keyword>
<dbReference type="Pfam" id="PF03992">
    <property type="entry name" value="ABM"/>
    <property type="match status" value="1"/>
</dbReference>
<accession>A0ABW0LGK1</accession>
<name>A0ABW0LGK1_9BACI</name>
<keyword evidence="2" id="KW-0560">Oxidoreductase</keyword>